<dbReference type="EMBL" id="SLUL01000017">
    <property type="protein sequence ID" value="TCL46068.1"/>
    <property type="molecule type" value="Genomic_DNA"/>
</dbReference>
<keyword evidence="2" id="KW-1185">Reference proteome</keyword>
<gene>
    <name evidence="1" type="ORF">EDD69_1172</name>
</gene>
<name>A0A4V2Q9Y7_9BACL</name>
<reference evidence="1 2" key="1">
    <citation type="submission" date="2019-03" db="EMBL/GenBank/DDBJ databases">
        <title>Genomic Encyclopedia of Type Strains, Phase IV (KMG-IV): sequencing the most valuable type-strain genomes for metagenomic binning, comparative biology and taxonomic classification.</title>
        <authorList>
            <person name="Goeker M."/>
        </authorList>
    </citation>
    <scope>NUCLEOTIDE SEQUENCE [LARGE SCALE GENOMIC DNA]</scope>
    <source>
        <strain evidence="1 2">DSM 24979</strain>
    </source>
</reference>
<evidence type="ECO:0000313" key="2">
    <source>
        <dbReference type="Proteomes" id="UP000295658"/>
    </source>
</evidence>
<dbReference type="Proteomes" id="UP000295658">
    <property type="component" value="Unassembled WGS sequence"/>
</dbReference>
<organism evidence="1 2">
    <name type="scientific">Thermolongibacillus altinsuensis</name>
    <dbReference type="NCBI Taxonomy" id="575256"/>
    <lineage>
        <taxon>Bacteria</taxon>
        <taxon>Bacillati</taxon>
        <taxon>Bacillota</taxon>
        <taxon>Bacilli</taxon>
        <taxon>Bacillales</taxon>
        <taxon>Anoxybacillaceae</taxon>
        <taxon>Thermolongibacillus</taxon>
    </lineage>
</organism>
<dbReference type="Pfam" id="PF10764">
    <property type="entry name" value="Gin"/>
    <property type="match status" value="1"/>
</dbReference>
<evidence type="ECO:0000313" key="1">
    <source>
        <dbReference type="EMBL" id="TCL46068.1"/>
    </source>
</evidence>
<accession>A0A4V2Q9Y7</accession>
<proteinExistence type="predicted"/>
<sequence>MEKLDDVCIICDHSDKKGFHLCHYFICLDCHNDIVQTSTDDAKYQFYVNRLKKLIENKIYS</sequence>
<protein>
    <submittedName>
        <fullName evidence="1">Inhibitor of sigma-G Gin protein</fullName>
    </submittedName>
</protein>
<dbReference type="RefSeq" id="WP_243643118.1">
    <property type="nucleotide sequence ID" value="NZ_SLUL01000017.1"/>
</dbReference>
<comment type="caution">
    <text evidence="1">The sequence shown here is derived from an EMBL/GenBank/DDBJ whole genome shotgun (WGS) entry which is preliminary data.</text>
</comment>
<dbReference type="InterPro" id="IPR019700">
    <property type="entry name" value="Sigma-G_inhibitor_Gin"/>
</dbReference>
<dbReference type="AlphaFoldDB" id="A0A4V2Q9Y7"/>